<dbReference type="RefSeq" id="XP_026683907.1">
    <property type="nucleotide sequence ID" value="XM_026828106.1"/>
</dbReference>
<dbReference type="KEGG" id="dci:103515382"/>
<dbReference type="InterPro" id="IPR014014">
    <property type="entry name" value="RNA_helicase_DEAD_Q_motif"/>
</dbReference>
<dbReference type="PROSITE" id="PS51192">
    <property type="entry name" value="HELICASE_ATP_BIND_1"/>
    <property type="match status" value="1"/>
</dbReference>
<evidence type="ECO:0000256" key="5">
    <source>
        <dbReference type="ARBA" id="ARBA00022840"/>
    </source>
</evidence>
<evidence type="ECO:0000256" key="6">
    <source>
        <dbReference type="PROSITE-ProRule" id="PRU00552"/>
    </source>
</evidence>
<evidence type="ECO:0000313" key="13">
    <source>
        <dbReference type="RefSeq" id="XP_026683907.1"/>
    </source>
</evidence>
<dbReference type="Proteomes" id="UP000079169">
    <property type="component" value="Unplaced"/>
</dbReference>
<dbReference type="EC" id="3.6.4.13" evidence="1"/>
<dbReference type="GO" id="GO:0016787">
    <property type="term" value="F:hydrolase activity"/>
    <property type="evidence" value="ECO:0007669"/>
    <property type="project" value="UniProtKB-KW"/>
</dbReference>
<evidence type="ECO:0000256" key="4">
    <source>
        <dbReference type="ARBA" id="ARBA00022806"/>
    </source>
</evidence>
<evidence type="ECO:0000256" key="2">
    <source>
        <dbReference type="ARBA" id="ARBA00022741"/>
    </source>
</evidence>
<dbReference type="PROSITE" id="PS51194">
    <property type="entry name" value="HELICASE_CTER"/>
    <property type="match status" value="1"/>
</dbReference>
<dbReference type="AlphaFoldDB" id="A0A3Q0J601"/>
<dbReference type="InterPro" id="IPR011545">
    <property type="entry name" value="DEAD/DEAH_box_helicase_dom"/>
</dbReference>
<dbReference type="GO" id="GO:0005524">
    <property type="term" value="F:ATP binding"/>
    <property type="evidence" value="ECO:0007669"/>
    <property type="project" value="UniProtKB-KW"/>
</dbReference>
<evidence type="ECO:0000256" key="8">
    <source>
        <dbReference type="SAM" id="MobiDB-lite"/>
    </source>
</evidence>
<dbReference type="InterPro" id="IPR050079">
    <property type="entry name" value="DEAD_box_RNA_helicase"/>
</dbReference>
<feature type="compositionally biased region" description="Basic and acidic residues" evidence="8">
    <location>
        <begin position="144"/>
        <end position="158"/>
    </location>
</feature>
<dbReference type="PANTHER" id="PTHR47959:SF24">
    <property type="entry name" value="ATP-DEPENDENT RNA HELICASE"/>
    <property type="match status" value="1"/>
</dbReference>
<feature type="domain" description="Helicase C-terminal" evidence="10">
    <location>
        <begin position="494"/>
        <end position="639"/>
    </location>
</feature>
<feature type="compositionally biased region" description="Basic residues" evidence="8">
    <location>
        <begin position="66"/>
        <end position="83"/>
    </location>
</feature>
<keyword evidence="3" id="KW-0378">Hydrolase</keyword>
<dbReference type="Pfam" id="PF00271">
    <property type="entry name" value="Helicase_C"/>
    <property type="match status" value="1"/>
</dbReference>
<dbReference type="Pfam" id="PF00270">
    <property type="entry name" value="DEAD"/>
    <property type="match status" value="1"/>
</dbReference>
<evidence type="ECO:0000259" key="10">
    <source>
        <dbReference type="PROSITE" id="PS51194"/>
    </source>
</evidence>
<dbReference type="InterPro" id="IPR001650">
    <property type="entry name" value="Helicase_C-like"/>
</dbReference>
<keyword evidence="12" id="KW-1185">Reference proteome</keyword>
<organism evidence="12 13">
    <name type="scientific">Diaphorina citri</name>
    <name type="common">Asian citrus psyllid</name>
    <dbReference type="NCBI Taxonomy" id="121845"/>
    <lineage>
        <taxon>Eukaryota</taxon>
        <taxon>Metazoa</taxon>
        <taxon>Ecdysozoa</taxon>
        <taxon>Arthropoda</taxon>
        <taxon>Hexapoda</taxon>
        <taxon>Insecta</taxon>
        <taxon>Pterygota</taxon>
        <taxon>Neoptera</taxon>
        <taxon>Paraneoptera</taxon>
        <taxon>Hemiptera</taxon>
        <taxon>Sternorrhyncha</taxon>
        <taxon>Psylloidea</taxon>
        <taxon>Psyllidae</taxon>
        <taxon>Diaphorininae</taxon>
        <taxon>Diaphorina</taxon>
    </lineage>
</organism>
<feature type="compositionally biased region" description="Acidic residues" evidence="8">
    <location>
        <begin position="88"/>
        <end position="99"/>
    </location>
</feature>
<keyword evidence="5" id="KW-0067">ATP-binding</keyword>
<accession>A0A3Q0J601</accession>
<proteinExistence type="predicted"/>
<protein>
    <recommendedName>
        <fullName evidence="1">RNA helicase</fullName>
        <ecNumber evidence="1">3.6.4.13</ecNumber>
    </recommendedName>
</protein>
<feature type="domain" description="Helicase ATP-binding" evidence="9">
    <location>
        <begin position="226"/>
        <end position="443"/>
    </location>
</feature>
<feature type="region of interest" description="Disordered" evidence="8">
    <location>
        <begin position="59"/>
        <end position="171"/>
    </location>
</feature>
<evidence type="ECO:0000259" key="11">
    <source>
        <dbReference type="PROSITE" id="PS51195"/>
    </source>
</evidence>
<dbReference type="CDD" id="cd17946">
    <property type="entry name" value="DEADc_DDX24"/>
    <property type="match status" value="1"/>
</dbReference>
<keyword evidence="7" id="KW-0175">Coiled coil</keyword>
<feature type="region of interest" description="Disordered" evidence="8">
    <location>
        <begin position="741"/>
        <end position="769"/>
    </location>
</feature>
<dbReference type="InterPro" id="IPR027417">
    <property type="entry name" value="P-loop_NTPase"/>
</dbReference>
<evidence type="ECO:0000259" key="9">
    <source>
        <dbReference type="PROSITE" id="PS51192"/>
    </source>
</evidence>
<feature type="compositionally biased region" description="Polar residues" evidence="8">
    <location>
        <begin position="125"/>
        <end position="139"/>
    </location>
</feature>
<sequence length="769" mass="87168">MVKVIPKNGLSWKPLSLKSRVLSQNLDLDGLIGVEELTDYCLDKKNKTVVIGAPKTSAKIKDGGVKKKRKKKKPLKTKVKSKTKFNLQEEENNEEEERAEADKEKTEDINVTVSSKKKKLKRKQNPSQVEVSELSANTNDPDDQVNKTEEIQSDEPHSKKLKQKKKKKQTYTSANKELLEVDTSNNEDMFVQMAEWVKFNIPETIIRALYQKGFKTPTKIQSMVMPSALLARKDIVGAAETGSGKTLAFGIPILTGIVNKLENPTEEDENDSGLEEEAEEVLEELEEESANTTEFVKKTRNKLYALILAPTRELAIQVQNHILDAGKYTPVKVACVVGGMSTEKQLRILNKCPHILVATPGRLWEFIQLGHFHLTELYKINYLVIDETDRMIESGHFPELKNILDRVTMTETSQPRQTFVFSATLTHSLKNSLNLKKGQSKSKKVSKGDPSIKRLQDLLNIKSPKIVDLTEKIGITKTLTESKILCKHDEKDSYLYYFILQHPGRTLVFCNSISSVKRLTQLLTMLKCSPLPLHASMNQRQRLKNLDRFRDQNNSILLATDVAARGLDIPGIEHVIHYHVPRTSEIYIHRSGRTARANNEGLTLVLIESDEIPLYIKMFNSLEKKVDLPDFPIDESVLSLIKKRIDLAKSIEYLESKIKKNRPDNWLEKAAKDMDIIIDDENLIQPKANSRENALMSKALVSKRKELQSLLGKSVQSYQCNVSSVSALNAVKHAVEDVKEEKKMALKNRNKHKRKFKRKKNTSTSASSA</sequence>
<dbReference type="SMART" id="SM00490">
    <property type="entry name" value="HELICc"/>
    <property type="match status" value="1"/>
</dbReference>
<dbReference type="GeneID" id="103515382"/>
<dbReference type="OMA" id="YYFVERY"/>
<dbReference type="STRING" id="121845.A0A3Q0J601"/>
<evidence type="ECO:0000313" key="12">
    <source>
        <dbReference type="Proteomes" id="UP000079169"/>
    </source>
</evidence>
<name>A0A3Q0J601_DIACI</name>
<dbReference type="GO" id="GO:0003676">
    <property type="term" value="F:nucleic acid binding"/>
    <property type="evidence" value="ECO:0007669"/>
    <property type="project" value="InterPro"/>
</dbReference>
<feature type="short sequence motif" description="Q motif" evidence="6">
    <location>
        <begin position="194"/>
        <end position="222"/>
    </location>
</feature>
<feature type="compositionally biased region" description="Basic residues" evidence="8">
    <location>
        <begin position="159"/>
        <end position="169"/>
    </location>
</feature>
<dbReference type="PROSITE" id="PS51195">
    <property type="entry name" value="Q_MOTIF"/>
    <property type="match status" value="1"/>
</dbReference>
<feature type="compositionally biased region" description="Basic residues" evidence="8">
    <location>
        <begin position="115"/>
        <end position="124"/>
    </location>
</feature>
<gene>
    <name evidence="13" type="primary">LOC103515382</name>
</gene>
<feature type="coiled-coil region" evidence="7">
    <location>
        <begin position="271"/>
        <end position="302"/>
    </location>
</feature>
<evidence type="ECO:0000256" key="1">
    <source>
        <dbReference type="ARBA" id="ARBA00012552"/>
    </source>
</evidence>
<reference evidence="13" key="1">
    <citation type="submission" date="2025-08" db="UniProtKB">
        <authorList>
            <consortium name="RefSeq"/>
        </authorList>
    </citation>
    <scope>IDENTIFICATION</scope>
</reference>
<dbReference type="Gene3D" id="3.40.50.300">
    <property type="entry name" value="P-loop containing nucleotide triphosphate hydrolases"/>
    <property type="match status" value="2"/>
</dbReference>
<dbReference type="CDD" id="cd18787">
    <property type="entry name" value="SF2_C_DEAD"/>
    <property type="match status" value="1"/>
</dbReference>
<dbReference type="GO" id="GO:0005829">
    <property type="term" value="C:cytosol"/>
    <property type="evidence" value="ECO:0007669"/>
    <property type="project" value="TreeGrafter"/>
</dbReference>
<dbReference type="InterPro" id="IPR014001">
    <property type="entry name" value="Helicase_ATP-bd"/>
</dbReference>
<feature type="domain" description="DEAD-box RNA helicase Q" evidence="11">
    <location>
        <begin position="194"/>
        <end position="222"/>
    </location>
</feature>
<dbReference type="SUPFAM" id="SSF52540">
    <property type="entry name" value="P-loop containing nucleoside triphosphate hydrolases"/>
    <property type="match status" value="1"/>
</dbReference>
<keyword evidence="4 13" id="KW-0347">Helicase</keyword>
<dbReference type="GO" id="GO:0003724">
    <property type="term" value="F:RNA helicase activity"/>
    <property type="evidence" value="ECO:0007669"/>
    <property type="project" value="UniProtKB-EC"/>
</dbReference>
<dbReference type="PANTHER" id="PTHR47959">
    <property type="entry name" value="ATP-DEPENDENT RNA HELICASE RHLE-RELATED"/>
    <property type="match status" value="1"/>
</dbReference>
<feature type="compositionally biased region" description="Basic residues" evidence="8">
    <location>
        <begin position="745"/>
        <end position="761"/>
    </location>
</feature>
<evidence type="ECO:0000256" key="3">
    <source>
        <dbReference type="ARBA" id="ARBA00022801"/>
    </source>
</evidence>
<dbReference type="PaxDb" id="121845-A0A3Q0J601"/>
<evidence type="ECO:0000256" key="7">
    <source>
        <dbReference type="SAM" id="Coils"/>
    </source>
</evidence>
<keyword evidence="2" id="KW-0547">Nucleotide-binding</keyword>
<dbReference type="SMART" id="SM00487">
    <property type="entry name" value="DEXDc"/>
    <property type="match status" value="1"/>
</dbReference>